<evidence type="ECO:0000256" key="1">
    <source>
        <dbReference type="ARBA" id="ARBA00009156"/>
    </source>
</evidence>
<dbReference type="RefSeq" id="WP_344336867.1">
    <property type="nucleotide sequence ID" value="NZ_BAAAPZ010000006.1"/>
</dbReference>
<feature type="compositionally biased region" description="Gly residues" evidence="5">
    <location>
        <begin position="504"/>
        <end position="513"/>
    </location>
</feature>
<dbReference type="Proteomes" id="UP001500984">
    <property type="component" value="Unassembled WGS sequence"/>
</dbReference>
<dbReference type="EMBL" id="BAAAPZ010000006">
    <property type="protein sequence ID" value="GAA2096621.1"/>
    <property type="molecule type" value="Genomic_DNA"/>
</dbReference>
<evidence type="ECO:0000313" key="8">
    <source>
        <dbReference type="Proteomes" id="UP001500984"/>
    </source>
</evidence>
<keyword evidence="2" id="KW-0859">Xylose metabolism</keyword>
<dbReference type="Gene3D" id="3.30.420.40">
    <property type="match status" value="1"/>
</dbReference>
<dbReference type="InterPro" id="IPR050406">
    <property type="entry name" value="FGGY_Carb_Kinase"/>
</dbReference>
<dbReference type="InterPro" id="IPR043129">
    <property type="entry name" value="ATPase_NBD"/>
</dbReference>
<feature type="region of interest" description="Disordered" evidence="5">
    <location>
        <begin position="1"/>
        <end position="24"/>
    </location>
</feature>
<reference evidence="7 8" key="1">
    <citation type="journal article" date="2019" name="Int. J. Syst. Evol. Microbiol.">
        <title>The Global Catalogue of Microorganisms (GCM) 10K type strain sequencing project: providing services to taxonomists for standard genome sequencing and annotation.</title>
        <authorList>
            <consortium name="The Broad Institute Genomics Platform"/>
            <consortium name="The Broad Institute Genome Sequencing Center for Infectious Disease"/>
            <person name="Wu L."/>
            <person name="Ma J."/>
        </authorList>
    </citation>
    <scope>NUCLEOTIDE SEQUENCE [LARGE SCALE GENOMIC DNA]</scope>
    <source>
        <strain evidence="7 8">JCM 15900</strain>
    </source>
</reference>
<evidence type="ECO:0000256" key="5">
    <source>
        <dbReference type="SAM" id="MobiDB-lite"/>
    </source>
</evidence>
<evidence type="ECO:0000259" key="6">
    <source>
        <dbReference type="Pfam" id="PF00370"/>
    </source>
</evidence>
<dbReference type="SUPFAM" id="SSF53067">
    <property type="entry name" value="Actin-like ATPase domain"/>
    <property type="match status" value="3"/>
</dbReference>
<evidence type="ECO:0000256" key="3">
    <source>
        <dbReference type="ARBA" id="ARBA00022679"/>
    </source>
</evidence>
<comment type="similarity">
    <text evidence="1">Belongs to the FGGY kinase family.</text>
</comment>
<keyword evidence="2" id="KW-0119">Carbohydrate metabolism</keyword>
<accession>A0ABN2WPP0</accession>
<protein>
    <recommendedName>
        <fullName evidence="6">Carbohydrate kinase FGGY N-terminal domain-containing protein</fullName>
    </recommendedName>
</protein>
<name>A0ABN2WPP0_9MICO</name>
<dbReference type="InterPro" id="IPR018484">
    <property type="entry name" value="FGGY_N"/>
</dbReference>
<sequence length="633" mass="62626">MTSCSSTPRPSARPDTEPSPDPAPGCIAALDLGTSHVKAALVDASGRTLAEAAAPLPTERGPHGRMHQHVLDWQTAVRAVLGELLGLLSGEGPSAAEGPSAEEDALASLGASAQPGDPGQPEGSVPPGEPAPSAAPIPPLLALAVTGQMQDLVLLGAAGEPTHPVVLYSDTEAEPELAELLAARPDWAARLLLAPGPDALPPKLLRLARTEPEAMQRSRRILFSAAGWLGFALTGRSVCDRLTASTTSAYFTRTDDWFPFGPVFEPLAFPELTDPGTIGEVTPEAAAQFGLPAGLPVVMALGDAGAATDGMVGSMPGSLYLHLGTTGWAAHVHPRPASALPLPSETGEPGTHHRLTHPAGHLALARMPEAGEALERVRRRELGLEDPHSEAAHAAAEAALLRALAAEAGTGGGTATERGAARNDAVGSGAAESGAVVRGAAARGAAARGAATGGAAESGAESSAASGAAESDAETGGAATGGAAESSAESGAAMGGSSAAGKARGPGGSGAAGSAGVSAAGSAGVSAENGEVPDASGVEAAGEGTTDADRAYLAAVRALAGEVRELLVRLDAAPEVLPATGGVVRSAAVRTVLEAELGVPVVLLPAAEAGLRSCARVGFEALGREHTITPLVH</sequence>
<dbReference type="PANTHER" id="PTHR43095">
    <property type="entry name" value="SUGAR KINASE"/>
    <property type="match status" value="1"/>
</dbReference>
<feature type="compositionally biased region" description="Low complexity" evidence="5">
    <location>
        <begin position="514"/>
        <end position="528"/>
    </location>
</feature>
<keyword evidence="3" id="KW-0808">Transferase</keyword>
<feature type="domain" description="Carbohydrate kinase FGGY N-terminal" evidence="6">
    <location>
        <begin position="142"/>
        <end position="307"/>
    </location>
</feature>
<evidence type="ECO:0000256" key="4">
    <source>
        <dbReference type="ARBA" id="ARBA00022777"/>
    </source>
</evidence>
<dbReference type="PANTHER" id="PTHR43095:SF5">
    <property type="entry name" value="XYLULOSE KINASE"/>
    <property type="match status" value="1"/>
</dbReference>
<gene>
    <name evidence="7" type="ORF">GCM10009823_16860</name>
</gene>
<dbReference type="Pfam" id="PF00370">
    <property type="entry name" value="FGGY_N"/>
    <property type="match status" value="1"/>
</dbReference>
<keyword evidence="4" id="KW-0418">Kinase</keyword>
<evidence type="ECO:0000313" key="7">
    <source>
        <dbReference type="EMBL" id="GAA2096621.1"/>
    </source>
</evidence>
<feature type="region of interest" description="Disordered" evidence="5">
    <location>
        <begin position="410"/>
        <end position="429"/>
    </location>
</feature>
<feature type="region of interest" description="Disordered" evidence="5">
    <location>
        <begin position="453"/>
        <end position="544"/>
    </location>
</feature>
<evidence type="ECO:0000256" key="2">
    <source>
        <dbReference type="ARBA" id="ARBA00022629"/>
    </source>
</evidence>
<feature type="compositionally biased region" description="Low complexity" evidence="5">
    <location>
        <begin position="453"/>
        <end position="503"/>
    </location>
</feature>
<organism evidence="7 8">
    <name type="scientific">Brevibacterium salitolerans</name>
    <dbReference type="NCBI Taxonomy" id="1403566"/>
    <lineage>
        <taxon>Bacteria</taxon>
        <taxon>Bacillati</taxon>
        <taxon>Actinomycetota</taxon>
        <taxon>Actinomycetes</taxon>
        <taxon>Micrococcales</taxon>
        <taxon>Brevibacteriaceae</taxon>
        <taxon>Brevibacterium</taxon>
    </lineage>
</organism>
<feature type="compositionally biased region" description="Pro residues" evidence="5">
    <location>
        <begin position="127"/>
        <end position="136"/>
    </location>
</feature>
<comment type="caution">
    <text evidence="7">The sequence shown here is derived from an EMBL/GenBank/DDBJ whole genome shotgun (WGS) entry which is preliminary data.</text>
</comment>
<proteinExistence type="inferred from homology"/>
<feature type="region of interest" description="Disordered" evidence="5">
    <location>
        <begin position="110"/>
        <end position="136"/>
    </location>
</feature>
<keyword evidence="8" id="KW-1185">Reference proteome</keyword>